<feature type="domain" description="Helix-hairpin-helix DNA-binding motif class 1" evidence="1">
    <location>
        <begin position="7"/>
        <end position="26"/>
    </location>
</feature>
<dbReference type="Pfam" id="PF14490">
    <property type="entry name" value="HHH_RecD2"/>
    <property type="match status" value="1"/>
</dbReference>
<gene>
    <name evidence="2" type="ordered locus">DGo_CA1958</name>
</gene>
<reference evidence="2 3" key="1">
    <citation type="journal article" date="2012" name="PLoS ONE">
        <title>Genome sequence and transcriptome analysis of the radioresistant bacterium Deinococcus gobiensis: insights into the extreme environmental adaptations.</title>
        <authorList>
            <person name="Yuan M."/>
            <person name="Chen M."/>
            <person name="Zhang W."/>
            <person name="Lu W."/>
            <person name="Wang J."/>
            <person name="Yang M."/>
            <person name="Zhao P."/>
            <person name="Tang R."/>
            <person name="Li X."/>
            <person name="Hao Y."/>
            <person name="Zhou Z."/>
            <person name="Zhan Y."/>
            <person name="Yu H."/>
            <person name="Teng C."/>
            <person name="Yan Y."/>
            <person name="Ping S."/>
            <person name="Wang Y."/>
            <person name="Lin M."/>
        </authorList>
    </citation>
    <scope>NUCLEOTIDE SEQUENCE [LARGE SCALE GENOMIC DNA]</scope>
    <source>
        <strain evidence="2 3">I-0</strain>
    </source>
</reference>
<dbReference type="GO" id="GO:0003677">
    <property type="term" value="F:DNA binding"/>
    <property type="evidence" value="ECO:0007669"/>
    <property type="project" value="InterPro"/>
</dbReference>
<feature type="domain" description="Helix-hairpin-helix DNA-binding motif class 1" evidence="1">
    <location>
        <begin position="44"/>
        <end position="63"/>
    </location>
</feature>
<dbReference type="SMART" id="SM00278">
    <property type="entry name" value="HhH1"/>
    <property type="match status" value="2"/>
</dbReference>
<dbReference type="InterPro" id="IPR003583">
    <property type="entry name" value="Hlx-hairpin-Hlx_DNA-bd_motif"/>
</dbReference>
<protein>
    <recommendedName>
        <fullName evidence="1">Helix-hairpin-helix DNA-binding motif class 1 domain-containing protein</fullName>
    </recommendedName>
</protein>
<proteinExistence type="predicted"/>
<dbReference type="Gene3D" id="1.10.150.20">
    <property type="entry name" value="5' to 3' exonuclease, C-terminal subdomain"/>
    <property type="match status" value="1"/>
</dbReference>
<evidence type="ECO:0000259" key="1">
    <source>
        <dbReference type="SMART" id="SM00278"/>
    </source>
</evidence>
<dbReference type="HOGENOM" id="CLU_1238553_0_0_0"/>
<organism evidence="2 3">
    <name type="scientific">Deinococcus gobiensis (strain DSM 21396 / JCM 16679 / CGMCC 1.7299 / I-0)</name>
    <dbReference type="NCBI Taxonomy" id="745776"/>
    <lineage>
        <taxon>Bacteria</taxon>
        <taxon>Thermotogati</taxon>
        <taxon>Deinococcota</taxon>
        <taxon>Deinococci</taxon>
        <taxon>Deinococcales</taxon>
        <taxon>Deinococcaceae</taxon>
        <taxon>Deinococcus</taxon>
    </lineage>
</organism>
<evidence type="ECO:0000313" key="3">
    <source>
        <dbReference type="Proteomes" id="UP000007575"/>
    </source>
</evidence>
<dbReference type="Proteomes" id="UP000007575">
    <property type="component" value="Chromosome"/>
</dbReference>
<name>H8GXN3_DEIGI</name>
<dbReference type="PATRIC" id="fig|745776.4.peg.2011"/>
<accession>H8GXN3</accession>
<keyword evidence="3" id="KW-1185">Reference proteome</keyword>
<dbReference type="STRING" id="745776.DGo_CA1958"/>
<dbReference type="GO" id="GO:0006281">
    <property type="term" value="P:DNA repair"/>
    <property type="evidence" value="ECO:0007669"/>
    <property type="project" value="InterPro"/>
</dbReference>
<dbReference type="KEGG" id="dgo:DGo_CA1958"/>
<sequence>MWSNPTNEIKNLPGIGQKLAKRVIEDLGEGDPHVAIVVIERNPFNLQDVDGIGFKKADRVAKEVYGLGPDDVRCALVIRSKQDGAPRRLSLTLKNSKMKDFVPVAIFTKYGVASDNLTQLFDTGRYGQHELLLIVEVVEDREEKGLDFDAAPVTPTWVLEELLRDDLARERMLDEGCPNCPDIEAPTLAPVPPRVVLAPRESGEDLPFPIEETETDLVGLGLN</sequence>
<dbReference type="EMBL" id="CP002191">
    <property type="protein sequence ID" value="AFD25885.1"/>
    <property type="molecule type" value="Genomic_DNA"/>
</dbReference>
<dbReference type="InterPro" id="IPR029493">
    <property type="entry name" value="RecD2-like_HHH"/>
</dbReference>
<dbReference type="AlphaFoldDB" id="H8GXN3"/>
<evidence type="ECO:0000313" key="2">
    <source>
        <dbReference type="EMBL" id="AFD25885.1"/>
    </source>
</evidence>